<dbReference type="PANTHER" id="PTHR22953">
    <property type="entry name" value="ACID PHOSPHATASE RELATED"/>
    <property type="match status" value="1"/>
</dbReference>
<reference evidence="5 6" key="1">
    <citation type="submission" date="2016-08" db="EMBL/GenBank/DDBJ databases">
        <title>Complete genome sequence of Fictibacillus arsenicus G25-54, a strain with toxicity to nematodes and a potential arsenic-resistance activity.</title>
        <authorList>
            <person name="Zheng Z."/>
        </authorList>
    </citation>
    <scope>NUCLEOTIDE SEQUENCE [LARGE SCALE GENOMIC DNA]</scope>
    <source>
        <strain evidence="5 6">G25-54</strain>
    </source>
</reference>
<dbReference type="GO" id="GO:0003993">
    <property type="term" value="F:acid phosphatase activity"/>
    <property type="evidence" value="ECO:0007669"/>
    <property type="project" value="InterPro"/>
</dbReference>
<dbReference type="Pfam" id="PF16656">
    <property type="entry name" value="Pur_ac_phosph_N"/>
    <property type="match status" value="1"/>
</dbReference>
<accession>A0A1B1Z1F0</accession>
<dbReference type="Proteomes" id="UP000077412">
    <property type="component" value="Chromosome"/>
</dbReference>
<evidence type="ECO:0000259" key="4">
    <source>
        <dbReference type="Pfam" id="PF16656"/>
    </source>
</evidence>
<proteinExistence type="predicted"/>
<feature type="domain" description="Calcineurin-like phosphoesterase" evidence="2">
    <location>
        <begin position="1100"/>
        <end position="1285"/>
    </location>
</feature>
<dbReference type="InterPro" id="IPR008963">
    <property type="entry name" value="Purple_acid_Pase-like_N"/>
</dbReference>
<name>A0A1B1Z1F0_9BACL</name>
<dbReference type="RefSeq" id="WP_066286946.1">
    <property type="nucleotide sequence ID" value="NZ_CP016761.1"/>
</dbReference>
<feature type="domain" description="Phosphodiester glycosidase" evidence="3">
    <location>
        <begin position="116"/>
        <end position="292"/>
    </location>
</feature>
<dbReference type="InterPro" id="IPR029052">
    <property type="entry name" value="Metallo-depent_PP-like"/>
</dbReference>
<dbReference type="Pfam" id="PF00149">
    <property type="entry name" value="Metallophos"/>
    <property type="match status" value="1"/>
</dbReference>
<protein>
    <recommendedName>
        <fullName evidence="7">Metallophosphoesterase</fullName>
    </recommendedName>
</protein>
<evidence type="ECO:0000313" key="6">
    <source>
        <dbReference type="Proteomes" id="UP000077412"/>
    </source>
</evidence>
<dbReference type="InterPro" id="IPR018711">
    <property type="entry name" value="NAGPA"/>
</dbReference>
<organism evidence="5 6">
    <name type="scientific">Fictibacillus arsenicus</name>
    <dbReference type="NCBI Taxonomy" id="255247"/>
    <lineage>
        <taxon>Bacteria</taxon>
        <taxon>Bacillati</taxon>
        <taxon>Bacillota</taxon>
        <taxon>Bacilli</taxon>
        <taxon>Bacillales</taxon>
        <taxon>Fictibacillaceae</taxon>
        <taxon>Fictibacillus</taxon>
    </lineage>
</organism>
<evidence type="ECO:0000259" key="2">
    <source>
        <dbReference type="Pfam" id="PF00149"/>
    </source>
</evidence>
<dbReference type="Pfam" id="PF09992">
    <property type="entry name" value="NAGPA"/>
    <property type="match status" value="1"/>
</dbReference>
<dbReference type="SUPFAM" id="SSF56300">
    <property type="entry name" value="Metallo-dependent phosphatases"/>
    <property type="match status" value="1"/>
</dbReference>
<dbReference type="InterPro" id="IPR015914">
    <property type="entry name" value="PAPs_N"/>
</dbReference>
<evidence type="ECO:0000313" key="5">
    <source>
        <dbReference type="EMBL" id="ANX11273.1"/>
    </source>
</evidence>
<evidence type="ECO:0008006" key="7">
    <source>
        <dbReference type="Google" id="ProtNLM"/>
    </source>
</evidence>
<dbReference type="OrthoDB" id="9809781at2"/>
<sequence>MKNSWKKKMLPSVLALSVISSTISPGLTSALGEFDLTSEIVQTPINEYRADLAPGVKEKHYSFEGKEGKKIESFVVDVDVHNPNVAIEAGTPNDGDGFGLQPVRAQANAADGENHKVVAAVNADFYNMATGEPHGIVYKDGRAIKDYNGRTWNFFGIKKDGDAIIGNSTDYEAVKNELKEALGGNAILVKNRQIYQTPQTGQDKEPRTAVGIKEDGDVFFAVIDGRQEPYSAGISMKDLAQLMIDLGAVHALNLDGGGSSTFTTRQLGGDDLEVDNQPSDRNERGVANSWLVVTKEPSDHVFHSAYVEPYDKSFTPGSTIEFKAKGRDKSFASAPLPDNGLTWELSDSSFGTMENEKFISNGKTGQFHILLKHDGLEVGRSIIEIENPDEMFFGSNELTVARNSDTQLDLMTRFQKRNVKWNLQDIEFEIPEGMGTVDENGVLHTGDQNSKGTITARLKGSSLEASINVTVGQLPIVLYDFENGLGNWKTSTANRGEKGMLTLSEYPDPVRFDEQSLKLDFDFTNAQKGTTLGVYAGSGSHTAIEGNPSSIGMWVYGTPEAQGYWLRMYIVYGNGKNQTINLTEENPGIDWTGWKYIEAEIPSSFTGPFKISGTQAIRMMSTKSGITGPMTKGSIYFDNIRAVYGEKVDDLFPPVIHSVNTDGKDFTANEVTITAKVNEYEEDPFKTGIDWEKIRFLVDGVDYAKAEGHFSYDMDGSVSLSGYKWADGTHKVTLIVPDKFGNQAIHTSYFTMNTGSAKIEIHHGQEQAYLGADLNLVLNTVQNDKLSSSSIQMKIDKNYPVKEVLFSDHFKSSTSSYNDETGILTLDLVNSGETAESADAATIKVEVPATTKEGSQLTYELLKGDIIYSAPKEENFISTFSMKPVSIPIKAAFGLDHEPILIGKSTLLTVKDNNGGPVENAEILAAIEGEEDQISLGATDSNGTLRVESLTDEIKKITLYAVKDGKYSFKTETQSYPALLSESEFKNIISTTTGNPYQTKGFTWMSSPLALDQSAFVQYAKKDDFERKGASIFIKQVGSSSDEVFSGELDIKKNGIVRVNEVLLKKLQQDTTYVYRVGDGEHWSELKEFTTLKRKQTFDFAVLGDTQSPSDLSHLDKILGELDKKESAFMIHVGDIIDESSKFNQWDQTLGVFNKYENINSTDLVAALGNHEYMGDGDGSLAKAILNFPENGPEIDKGGTYSVDYNNMHISVLGYSTNANVLDQQLQWLKEDMNHSDKPWKILVTHQPPYYTNPFGGNESMKEKIPPVADELGIDIVFSGHDHSYGRTKKLKNGQEDSNGTVYVVAGTTGNKHYDAVVDEKFDFVNTDNIAVSMSAHVDKGRITFTTTSSDGNLIDEFTVVNEEYEAENE</sequence>
<dbReference type="Gene3D" id="3.60.21.10">
    <property type="match status" value="1"/>
</dbReference>
<dbReference type="SUPFAM" id="SSF49363">
    <property type="entry name" value="Purple acid phosphatase, N-terminal domain"/>
    <property type="match status" value="1"/>
</dbReference>
<dbReference type="InterPro" id="IPR004843">
    <property type="entry name" value="Calcineurin-like_PHP"/>
</dbReference>
<evidence type="ECO:0000256" key="1">
    <source>
        <dbReference type="ARBA" id="ARBA00022729"/>
    </source>
</evidence>
<keyword evidence="6" id="KW-1185">Reference proteome</keyword>
<dbReference type="STRING" id="255247.ABE41_004590"/>
<dbReference type="Gene3D" id="2.60.120.430">
    <property type="entry name" value="Galactose-binding lectin"/>
    <property type="match status" value="1"/>
</dbReference>
<dbReference type="KEGG" id="far:ABE41_004590"/>
<dbReference type="EMBL" id="CP016761">
    <property type="protein sequence ID" value="ANX11273.1"/>
    <property type="molecule type" value="Genomic_DNA"/>
</dbReference>
<feature type="domain" description="Purple acid phosphatase N-terminal" evidence="4">
    <location>
        <begin position="990"/>
        <end position="1091"/>
    </location>
</feature>
<dbReference type="InterPro" id="IPR039331">
    <property type="entry name" value="PAPs-like"/>
</dbReference>
<dbReference type="PANTHER" id="PTHR22953:SF153">
    <property type="entry name" value="PURPLE ACID PHOSPHATASE"/>
    <property type="match status" value="1"/>
</dbReference>
<gene>
    <name evidence="5" type="ORF">ABE41_004590</name>
</gene>
<dbReference type="Gene3D" id="2.60.40.380">
    <property type="entry name" value="Purple acid phosphatase-like, N-terminal"/>
    <property type="match status" value="1"/>
</dbReference>
<evidence type="ECO:0000259" key="3">
    <source>
        <dbReference type="Pfam" id="PF09992"/>
    </source>
</evidence>
<dbReference type="GO" id="GO:0046872">
    <property type="term" value="F:metal ion binding"/>
    <property type="evidence" value="ECO:0007669"/>
    <property type="project" value="InterPro"/>
</dbReference>
<keyword evidence="1" id="KW-0732">Signal</keyword>